<organism evidence="2 3">
    <name type="scientific">Bombardia bombarda</name>
    <dbReference type="NCBI Taxonomy" id="252184"/>
    <lineage>
        <taxon>Eukaryota</taxon>
        <taxon>Fungi</taxon>
        <taxon>Dikarya</taxon>
        <taxon>Ascomycota</taxon>
        <taxon>Pezizomycotina</taxon>
        <taxon>Sordariomycetes</taxon>
        <taxon>Sordariomycetidae</taxon>
        <taxon>Sordariales</taxon>
        <taxon>Lasiosphaeriaceae</taxon>
        <taxon>Bombardia</taxon>
    </lineage>
</organism>
<evidence type="ECO:0000313" key="2">
    <source>
        <dbReference type="EMBL" id="KAK0634830.1"/>
    </source>
</evidence>
<protein>
    <submittedName>
        <fullName evidence="2">Uncharacterized protein</fullName>
    </submittedName>
</protein>
<sequence>MLEGKMDAEVDGVGGGGGGYASLCGVDSAEGEQGRKDDVRIVGWMDDDGVARLTRSLTLICARPPASRCWLFQGKVTSPSACELAFGGGHKVLQRSADAVRFEESSNRSRAAADLSDTTQPASHHRPQHSGGGGGDGGGDSGRVYLFRRSQFRTNQYLWSKSISWPWRAKIQWSGGLITANVRRHRRDEREKGLKEFGEIDKGPCGGGAGGGGRCCNTHWEHSTDWIG</sequence>
<evidence type="ECO:0000313" key="3">
    <source>
        <dbReference type="Proteomes" id="UP001174934"/>
    </source>
</evidence>
<keyword evidence="3" id="KW-1185">Reference proteome</keyword>
<feature type="compositionally biased region" description="Gly residues" evidence="1">
    <location>
        <begin position="130"/>
        <end position="140"/>
    </location>
</feature>
<proteinExistence type="predicted"/>
<evidence type="ECO:0000256" key="1">
    <source>
        <dbReference type="SAM" id="MobiDB-lite"/>
    </source>
</evidence>
<accession>A0AA39XKN3</accession>
<feature type="region of interest" description="Disordered" evidence="1">
    <location>
        <begin position="103"/>
        <end position="140"/>
    </location>
</feature>
<gene>
    <name evidence="2" type="ORF">B0T17DRAFT_502435</name>
</gene>
<dbReference type="EMBL" id="JAULSR010000001">
    <property type="protein sequence ID" value="KAK0634830.1"/>
    <property type="molecule type" value="Genomic_DNA"/>
</dbReference>
<dbReference type="Proteomes" id="UP001174934">
    <property type="component" value="Unassembled WGS sequence"/>
</dbReference>
<name>A0AA39XKN3_9PEZI</name>
<reference evidence="2" key="1">
    <citation type="submission" date="2023-06" db="EMBL/GenBank/DDBJ databases">
        <title>Genome-scale phylogeny and comparative genomics of the fungal order Sordariales.</title>
        <authorList>
            <consortium name="Lawrence Berkeley National Laboratory"/>
            <person name="Hensen N."/>
            <person name="Bonometti L."/>
            <person name="Westerberg I."/>
            <person name="Brannstrom I.O."/>
            <person name="Guillou S."/>
            <person name="Cros-Aarteil S."/>
            <person name="Calhoun S."/>
            <person name="Haridas S."/>
            <person name="Kuo A."/>
            <person name="Mondo S."/>
            <person name="Pangilinan J."/>
            <person name="Riley R."/>
            <person name="LaButti K."/>
            <person name="Andreopoulos B."/>
            <person name="Lipzen A."/>
            <person name="Chen C."/>
            <person name="Yanf M."/>
            <person name="Daum C."/>
            <person name="Ng V."/>
            <person name="Clum A."/>
            <person name="Steindorff A."/>
            <person name="Ohm R."/>
            <person name="Martin F."/>
            <person name="Silar P."/>
            <person name="Natvig D."/>
            <person name="Lalanne C."/>
            <person name="Gautier V."/>
            <person name="Ament-velasquez S.L."/>
            <person name="Kruys A."/>
            <person name="Hutchinson M.I."/>
            <person name="Powell A.J."/>
            <person name="Barry K."/>
            <person name="Miller A.N."/>
            <person name="Grigoriev I.V."/>
            <person name="Debuchy R."/>
            <person name="Gladieux P."/>
            <person name="Thoren M.H."/>
            <person name="Johannesson H."/>
        </authorList>
    </citation>
    <scope>NUCLEOTIDE SEQUENCE</scope>
    <source>
        <strain evidence="2">SMH3391-2</strain>
    </source>
</reference>
<dbReference type="AlphaFoldDB" id="A0AA39XKN3"/>
<comment type="caution">
    <text evidence="2">The sequence shown here is derived from an EMBL/GenBank/DDBJ whole genome shotgun (WGS) entry which is preliminary data.</text>
</comment>